<keyword evidence="7 15" id="KW-0812">Transmembrane</keyword>
<evidence type="ECO:0000256" key="3">
    <source>
        <dbReference type="ARBA" id="ARBA00004613"/>
    </source>
</evidence>
<keyword evidence="10 15" id="KW-0472">Membrane</keyword>
<sequence>MSSPAWDFLPDLPTCASNCLSTALESSSCTTTDSACICSTPVLTSAIACYSNKCMPKPALSSTNITRSACGVPEDDVADLTPALAGALGMLALIMVGLRMVQRVWIKKSFGWDDGLILMGFACAIPLNVFAFPLQKYGLGTNIWTISFDDIPIQLKLLLLAEIFYMPAEAFTQLSFLAFYQRIFPPSKYLTIAYGLAAITICFGVSNTLVMIFQCTPVDYFWTSWTGETSGTCIDINRYSWYRAGFQIAMDLSIIALPLWPLSTLRLGRQKKVWIMIMFCTGFLITIVSCLRLRSLVMFAQSANPSMDNNPAIYWSIVECDVAIVCACMPCLPALVQPFCPGCFASSKGSEKSESPAPVRLQRVKPRDWSVLQESQDELMTVH</sequence>
<reference evidence="18" key="1">
    <citation type="submission" date="2017-12" db="EMBL/GenBank/DDBJ databases">
        <authorList>
            <consortium name="DOE Joint Genome Institute"/>
            <person name="Mondo S.J."/>
            <person name="Kjaerbolling I."/>
            <person name="Vesth T.C."/>
            <person name="Frisvad J.C."/>
            <person name="Nybo J.L."/>
            <person name="Theobald S."/>
            <person name="Kuo A."/>
            <person name="Bowyer P."/>
            <person name="Matsuda Y."/>
            <person name="Lyhne E.K."/>
            <person name="Kogle M.E."/>
            <person name="Clum A."/>
            <person name="Lipzen A."/>
            <person name="Salamov A."/>
            <person name="Ngan C.Y."/>
            <person name="Daum C."/>
            <person name="Chiniquy J."/>
            <person name="Barry K."/>
            <person name="LaButti K."/>
            <person name="Haridas S."/>
            <person name="Simmons B.A."/>
            <person name="Magnuson J.K."/>
            <person name="Mortensen U.H."/>
            <person name="Larsen T.O."/>
            <person name="Grigoriev I.V."/>
            <person name="Baker S.E."/>
            <person name="Andersen M.R."/>
            <person name="Nordberg H.P."/>
            <person name="Cantor M.N."/>
            <person name="Hua S.X."/>
        </authorList>
    </citation>
    <scope>NUCLEOTIDE SEQUENCE [LARGE SCALE GENOMIC DNA]</scope>
    <source>
        <strain evidence="18">IBT 19404</strain>
    </source>
</reference>
<comment type="caution">
    <text evidence="14">Lacks conserved residue(s) required for the propagation of feature annotation.</text>
</comment>
<keyword evidence="12" id="KW-0449">Lipoprotein</keyword>
<dbReference type="PANTHER" id="PTHR33048:SF143">
    <property type="entry name" value="EXTRACELLULAR MEMBRANE PROTEIN CFEM DOMAIN-CONTAINING PROTEIN-RELATED"/>
    <property type="match status" value="1"/>
</dbReference>
<feature type="transmembrane region" description="Helical" evidence="15">
    <location>
        <begin position="192"/>
        <end position="213"/>
    </location>
</feature>
<feature type="transmembrane region" description="Helical" evidence="15">
    <location>
        <begin position="114"/>
        <end position="135"/>
    </location>
</feature>
<dbReference type="GO" id="GO:0005576">
    <property type="term" value="C:extracellular region"/>
    <property type="evidence" value="ECO:0007669"/>
    <property type="project" value="UniProtKB-SubCell"/>
</dbReference>
<keyword evidence="6" id="KW-0336">GPI-anchor</keyword>
<dbReference type="Proteomes" id="UP000235023">
    <property type="component" value="Unassembled WGS sequence"/>
</dbReference>
<dbReference type="Pfam" id="PF20684">
    <property type="entry name" value="Fung_rhodopsin"/>
    <property type="match status" value="1"/>
</dbReference>
<evidence type="ECO:0000313" key="18">
    <source>
        <dbReference type="Proteomes" id="UP000235023"/>
    </source>
</evidence>
<dbReference type="InterPro" id="IPR008427">
    <property type="entry name" value="Extracellular_membr_CFEM_dom"/>
</dbReference>
<feature type="domain" description="CFEM" evidence="16">
    <location>
        <begin position="1"/>
        <end position="96"/>
    </location>
</feature>
<dbReference type="InterPro" id="IPR052337">
    <property type="entry name" value="SAT4-like"/>
</dbReference>
<evidence type="ECO:0000259" key="16">
    <source>
        <dbReference type="PROSITE" id="PS52012"/>
    </source>
</evidence>
<name>A0A2J5HMN3_9EURO</name>
<feature type="transmembrane region" description="Helical" evidence="15">
    <location>
        <begin position="155"/>
        <end position="180"/>
    </location>
</feature>
<keyword evidence="6" id="KW-0325">Glycoprotein</keyword>
<keyword evidence="9 15" id="KW-1133">Transmembrane helix</keyword>
<dbReference type="SMART" id="SM00747">
    <property type="entry name" value="CFEM"/>
    <property type="match status" value="1"/>
</dbReference>
<evidence type="ECO:0000256" key="14">
    <source>
        <dbReference type="PROSITE-ProRule" id="PRU01356"/>
    </source>
</evidence>
<evidence type="ECO:0000256" key="10">
    <source>
        <dbReference type="ARBA" id="ARBA00023136"/>
    </source>
</evidence>
<keyword evidence="18" id="KW-1185">Reference proteome</keyword>
<dbReference type="InterPro" id="IPR049326">
    <property type="entry name" value="Rhodopsin_dom_fungi"/>
</dbReference>
<evidence type="ECO:0000256" key="9">
    <source>
        <dbReference type="ARBA" id="ARBA00022989"/>
    </source>
</evidence>
<gene>
    <name evidence="17" type="ORF">BDW42DRAFT_195877</name>
</gene>
<comment type="similarity">
    <text evidence="4">Belongs to the RBT5 family.</text>
</comment>
<evidence type="ECO:0000256" key="15">
    <source>
        <dbReference type="SAM" id="Phobius"/>
    </source>
</evidence>
<comment type="similarity">
    <text evidence="13">Belongs to the SAT4 family.</text>
</comment>
<feature type="transmembrane region" description="Helical" evidence="15">
    <location>
        <begin position="274"/>
        <end position="300"/>
    </location>
</feature>
<dbReference type="GO" id="GO:0046872">
    <property type="term" value="F:metal ion binding"/>
    <property type="evidence" value="ECO:0007669"/>
    <property type="project" value="UniProtKB-UniRule"/>
</dbReference>
<feature type="binding site" description="axial binding residue" evidence="14">
    <location>
        <position position="33"/>
    </location>
    <ligand>
        <name>heme</name>
        <dbReference type="ChEBI" id="CHEBI:30413"/>
    </ligand>
    <ligandPart>
        <name>Fe</name>
        <dbReference type="ChEBI" id="CHEBI:18248"/>
    </ligandPart>
</feature>
<dbReference type="EMBL" id="KZ559576">
    <property type="protein sequence ID" value="PLN78456.1"/>
    <property type="molecule type" value="Genomic_DNA"/>
</dbReference>
<feature type="transmembrane region" description="Helical" evidence="15">
    <location>
        <begin position="83"/>
        <end position="102"/>
    </location>
</feature>
<dbReference type="OrthoDB" id="2496787at2759"/>
<evidence type="ECO:0000256" key="8">
    <source>
        <dbReference type="ARBA" id="ARBA00022729"/>
    </source>
</evidence>
<evidence type="ECO:0000256" key="2">
    <source>
        <dbReference type="ARBA" id="ARBA00004589"/>
    </source>
</evidence>
<evidence type="ECO:0000256" key="7">
    <source>
        <dbReference type="ARBA" id="ARBA00022692"/>
    </source>
</evidence>
<feature type="disulfide bond" evidence="14">
    <location>
        <begin position="29"/>
        <end position="36"/>
    </location>
</feature>
<protein>
    <recommendedName>
        <fullName evidence="16">CFEM domain-containing protein</fullName>
    </recommendedName>
</protein>
<accession>A0A2J5HMN3</accession>
<dbReference type="AlphaFoldDB" id="A0A2J5HMN3"/>
<evidence type="ECO:0000256" key="5">
    <source>
        <dbReference type="ARBA" id="ARBA00022525"/>
    </source>
</evidence>
<comment type="subcellular location">
    <subcellularLocation>
        <location evidence="2">Membrane</location>
        <topology evidence="2">Lipid-anchor</topology>
        <topology evidence="2">GPI-anchor</topology>
    </subcellularLocation>
    <subcellularLocation>
        <location evidence="1">Membrane</location>
        <topology evidence="1">Multi-pass membrane protein</topology>
    </subcellularLocation>
    <subcellularLocation>
        <location evidence="3">Secreted</location>
    </subcellularLocation>
</comment>
<evidence type="ECO:0000313" key="17">
    <source>
        <dbReference type="EMBL" id="PLN78456.1"/>
    </source>
</evidence>
<dbReference type="GO" id="GO:0098552">
    <property type="term" value="C:side of membrane"/>
    <property type="evidence" value="ECO:0007669"/>
    <property type="project" value="UniProtKB-KW"/>
</dbReference>
<evidence type="ECO:0000256" key="13">
    <source>
        <dbReference type="ARBA" id="ARBA00038359"/>
    </source>
</evidence>
<proteinExistence type="inferred from homology"/>
<evidence type="ECO:0000256" key="6">
    <source>
        <dbReference type="ARBA" id="ARBA00022622"/>
    </source>
</evidence>
<dbReference type="PROSITE" id="PS52012">
    <property type="entry name" value="CFEM"/>
    <property type="match status" value="1"/>
</dbReference>
<keyword evidence="5" id="KW-0964">Secreted</keyword>
<dbReference type="PANTHER" id="PTHR33048">
    <property type="entry name" value="PTH11-LIKE INTEGRAL MEMBRANE PROTEIN (AFU_ORTHOLOGUE AFUA_5G11245)"/>
    <property type="match status" value="1"/>
</dbReference>
<keyword evidence="14" id="KW-0349">Heme</keyword>
<evidence type="ECO:0000256" key="11">
    <source>
        <dbReference type="ARBA" id="ARBA00023157"/>
    </source>
</evidence>
<keyword evidence="14" id="KW-0479">Metal-binding</keyword>
<organism evidence="17 18">
    <name type="scientific">Aspergillus taichungensis</name>
    <dbReference type="NCBI Taxonomy" id="482145"/>
    <lineage>
        <taxon>Eukaryota</taxon>
        <taxon>Fungi</taxon>
        <taxon>Dikarya</taxon>
        <taxon>Ascomycota</taxon>
        <taxon>Pezizomycotina</taxon>
        <taxon>Eurotiomycetes</taxon>
        <taxon>Eurotiomycetidae</taxon>
        <taxon>Eurotiales</taxon>
        <taxon>Aspergillaceae</taxon>
        <taxon>Aspergillus</taxon>
        <taxon>Aspergillus subgen. Circumdati</taxon>
    </lineage>
</organism>
<keyword evidence="14" id="KW-0408">Iron</keyword>
<evidence type="ECO:0000256" key="12">
    <source>
        <dbReference type="ARBA" id="ARBA00023288"/>
    </source>
</evidence>
<keyword evidence="11 14" id="KW-1015">Disulfide bond</keyword>
<evidence type="ECO:0000256" key="4">
    <source>
        <dbReference type="ARBA" id="ARBA00010031"/>
    </source>
</evidence>
<evidence type="ECO:0000256" key="1">
    <source>
        <dbReference type="ARBA" id="ARBA00004141"/>
    </source>
</evidence>
<dbReference type="Pfam" id="PF05730">
    <property type="entry name" value="CFEM"/>
    <property type="match status" value="1"/>
</dbReference>
<keyword evidence="8" id="KW-0732">Signal</keyword>